<organism evidence="1 2">
    <name type="scientific">Lacticaseibacillus manihotivorans DSM 13343 = JCM 12514</name>
    <dbReference type="NCBI Taxonomy" id="1423769"/>
    <lineage>
        <taxon>Bacteria</taxon>
        <taxon>Bacillati</taxon>
        <taxon>Bacillota</taxon>
        <taxon>Bacilli</taxon>
        <taxon>Lactobacillales</taxon>
        <taxon>Lactobacillaceae</taxon>
        <taxon>Lacticaseibacillus</taxon>
    </lineage>
</organism>
<gene>
    <name evidence="1" type="ORF">FD01_GL002440</name>
</gene>
<proteinExistence type="predicted"/>
<dbReference type="Proteomes" id="UP000051790">
    <property type="component" value="Unassembled WGS sequence"/>
</dbReference>
<accession>A0A0R1QFP1</accession>
<protein>
    <submittedName>
        <fullName evidence="1">Uncharacterized protein</fullName>
    </submittedName>
</protein>
<evidence type="ECO:0000313" key="1">
    <source>
        <dbReference type="EMBL" id="KRL39787.1"/>
    </source>
</evidence>
<dbReference type="EMBL" id="AZEU01000286">
    <property type="protein sequence ID" value="KRL39787.1"/>
    <property type="molecule type" value="Genomic_DNA"/>
</dbReference>
<name>A0A0R1QFP1_9LACO</name>
<dbReference type="OrthoDB" id="2304059at2"/>
<dbReference type="AlphaFoldDB" id="A0A0R1QFP1"/>
<dbReference type="PATRIC" id="fig|1423769.4.peg.2631"/>
<reference evidence="1 2" key="1">
    <citation type="journal article" date="2015" name="Genome Announc.">
        <title>Expanding the biotechnology potential of lactobacilli through comparative genomics of 213 strains and associated genera.</title>
        <authorList>
            <person name="Sun Z."/>
            <person name="Harris H.M."/>
            <person name="McCann A."/>
            <person name="Guo C."/>
            <person name="Argimon S."/>
            <person name="Zhang W."/>
            <person name="Yang X."/>
            <person name="Jeffery I.B."/>
            <person name="Cooney J.C."/>
            <person name="Kagawa T.F."/>
            <person name="Liu W."/>
            <person name="Song Y."/>
            <person name="Salvetti E."/>
            <person name="Wrobel A."/>
            <person name="Rasinkangas P."/>
            <person name="Parkhill J."/>
            <person name="Rea M.C."/>
            <person name="O'Sullivan O."/>
            <person name="Ritari J."/>
            <person name="Douillard F.P."/>
            <person name="Paul Ross R."/>
            <person name="Yang R."/>
            <person name="Briner A.E."/>
            <person name="Felis G.E."/>
            <person name="de Vos W.M."/>
            <person name="Barrangou R."/>
            <person name="Klaenhammer T.R."/>
            <person name="Caufield P.W."/>
            <person name="Cui Y."/>
            <person name="Zhang H."/>
            <person name="O'Toole P.W."/>
        </authorList>
    </citation>
    <scope>NUCLEOTIDE SEQUENCE [LARGE SCALE GENOMIC DNA]</scope>
    <source>
        <strain evidence="1 2">DSM 13343</strain>
    </source>
</reference>
<keyword evidence="2" id="KW-1185">Reference proteome</keyword>
<evidence type="ECO:0000313" key="2">
    <source>
        <dbReference type="Proteomes" id="UP000051790"/>
    </source>
</evidence>
<sequence>MSDKPDIVQIKMDQPNLPRPAAVASKALQIKLADNESVIVYNHIQGYILDALMKAVFDRAH</sequence>
<comment type="caution">
    <text evidence="1">The sequence shown here is derived from an EMBL/GenBank/DDBJ whole genome shotgun (WGS) entry which is preliminary data.</text>
</comment>
<dbReference type="RefSeq" id="WP_054720191.1">
    <property type="nucleotide sequence ID" value="NZ_AZEU01000286.1"/>
</dbReference>